<keyword evidence="5" id="KW-1185">Reference proteome</keyword>
<feature type="region of interest" description="Disordered" evidence="2">
    <location>
        <begin position="1286"/>
        <end position="1322"/>
    </location>
</feature>
<feature type="region of interest" description="Disordered" evidence="2">
    <location>
        <begin position="245"/>
        <end position="299"/>
    </location>
</feature>
<dbReference type="InterPro" id="IPR012677">
    <property type="entry name" value="Nucleotide-bd_a/b_plait_sf"/>
</dbReference>
<dbReference type="Pfam" id="PF25874">
    <property type="entry name" value="WHD_plant_repro"/>
    <property type="match status" value="1"/>
</dbReference>
<organism evidence="4 5">
    <name type="scientific">Klebsormidium nitens</name>
    <name type="common">Green alga</name>
    <name type="synonym">Ulothrix nitens</name>
    <dbReference type="NCBI Taxonomy" id="105231"/>
    <lineage>
        <taxon>Eukaryota</taxon>
        <taxon>Viridiplantae</taxon>
        <taxon>Streptophyta</taxon>
        <taxon>Klebsormidiophyceae</taxon>
        <taxon>Klebsormidiales</taxon>
        <taxon>Klebsormidiaceae</taxon>
        <taxon>Klebsormidium</taxon>
    </lineage>
</organism>
<dbReference type="Pfam" id="PF00076">
    <property type="entry name" value="RRM_1"/>
    <property type="match status" value="1"/>
</dbReference>
<dbReference type="OMA" id="GSNCEDQ"/>
<evidence type="ECO:0000259" key="3">
    <source>
        <dbReference type="PROSITE" id="PS50102"/>
    </source>
</evidence>
<evidence type="ECO:0000313" key="5">
    <source>
        <dbReference type="Proteomes" id="UP000054558"/>
    </source>
</evidence>
<feature type="region of interest" description="Disordered" evidence="2">
    <location>
        <begin position="434"/>
        <end position="511"/>
    </location>
</feature>
<feature type="region of interest" description="Disordered" evidence="2">
    <location>
        <begin position="667"/>
        <end position="736"/>
    </location>
</feature>
<feature type="region of interest" description="Disordered" evidence="2">
    <location>
        <begin position="781"/>
        <end position="1049"/>
    </location>
</feature>
<proteinExistence type="predicted"/>
<feature type="domain" description="RRM" evidence="3">
    <location>
        <begin position="304"/>
        <end position="379"/>
    </location>
</feature>
<feature type="compositionally biased region" description="Basic residues" evidence="2">
    <location>
        <begin position="966"/>
        <end position="992"/>
    </location>
</feature>
<feature type="region of interest" description="Disordered" evidence="2">
    <location>
        <begin position="107"/>
        <end position="134"/>
    </location>
</feature>
<feature type="region of interest" description="Disordered" evidence="2">
    <location>
        <begin position="381"/>
        <end position="421"/>
    </location>
</feature>
<dbReference type="SMART" id="SM00360">
    <property type="entry name" value="RRM"/>
    <property type="match status" value="1"/>
</dbReference>
<dbReference type="InterPro" id="IPR019240">
    <property type="entry name" value="DUF2196"/>
</dbReference>
<feature type="compositionally biased region" description="Acidic residues" evidence="2">
    <location>
        <begin position="806"/>
        <end position="815"/>
    </location>
</feature>
<dbReference type="PANTHER" id="PTHR46740">
    <property type="entry name" value="PROTEIN DYAD"/>
    <property type="match status" value="1"/>
</dbReference>
<gene>
    <name evidence="4" type="ORF">KFL_003260070</name>
</gene>
<feature type="compositionally biased region" description="Basic and acidic residues" evidence="2">
    <location>
        <begin position="397"/>
        <end position="409"/>
    </location>
</feature>
<feature type="compositionally biased region" description="Basic and acidic residues" evidence="2">
    <location>
        <begin position="110"/>
        <end position="123"/>
    </location>
</feature>
<feature type="compositionally biased region" description="Acidic residues" evidence="2">
    <location>
        <begin position="933"/>
        <end position="957"/>
    </location>
</feature>
<evidence type="ECO:0000313" key="4">
    <source>
        <dbReference type="EMBL" id="GAQ87024.1"/>
    </source>
</evidence>
<dbReference type="SUPFAM" id="SSF54928">
    <property type="entry name" value="RNA-binding domain, RBD"/>
    <property type="match status" value="1"/>
</dbReference>
<dbReference type="GO" id="GO:0051177">
    <property type="term" value="P:meiotic sister chromatid cohesion"/>
    <property type="evidence" value="ECO:0007669"/>
    <property type="project" value="InterPro"/>
</dbReference>
<name>A0A1Y1I7S5_KLENI</name>
<dbReference type="Proteomes" id="UP000054558">
    <property type="component" value="Unassembled WGS sequence"/>
</dbReference>
<dbReference type="Gene3D" id="3.30.70.330">
    <property type="match status" value="1"/>
</dbReference>
<feature type="compositionally biased region" description="Polar residues" evidence="2">
    <location>
        <begin position="885"/>
        <end position="897"/>
    </location>
</feature>
<dbReference type="InterPro" id="IPR059080">
    <property type="entry name" value="WHD_PTC1"/>
</dbReference>
<dbReference type="EMBL" id="DF237275">
    <property type="protein sequence ID" value="GAQ87024.1"/>
    <property type="molecule type" value="Genomic_DNA"/>
</dbReference>
<dbReference type="PANTHER" id="PTHR46740:SF2">
    <property type="entry name" value="PROTEIN DYAD"/>
    <property type="match status" value="1"/>
</dbReference>
<dbReference type="GO" id="GO:0003723">
    <property type="term" value="F:RNA binding"/>
    <property type="evidence" value="ECO:0007669"/>
    <property type="project" value="UniProtKB-UniRule"/>
</dbReference>
<dbReference type="InterPro" id="IPR035979">
    <property type="entry name" value="RBD_domain_sf"/>
</dbReference>
<evidence type="ECO:0000256" key="1">
    <source>
        <dbReference type="PROSITE-ProRule" id="PRU00176"/>
    </source>
</evidence>
<protein>
    <submittedName>
        <fullName evidence="4">Putative PHD Zn-finger proteins</fullName>
    </submittedName>
</protein>
<feature type="compositionally biased region" description="Acidic residues" evidence="2">
    <location>
        <begin position="686"/>
        <end position="697"/>
    </location>
</feature>
<feature type="compositionally biased region" description="Polar residues" evidence="2">
    <location>
        <begin position="1459"/>
        <end position="1471"/>
    </location>
</feature>
<accession>A0A1Y1I7S5</accession>
<feature type="compositionally biased region" description="Polar residues" evidence="2">
    <location>
        <begin position="1487"/>
        <end position="1497"/>
    </location>
</feature>
<feature type="region of interest" description="Disordered" evidence="2">
    <location>
        <begin position="1442"/>
        <end position="1497"/>
    </location>
</feature>
<dbReference type="STRING" id="105231.A0A1Y1I7S5"/>
<feature type="compositionally biased region" description="Basic residues" evidence="2">
    <location>
        <begin position="439"/>
        <end position="449"/>
    </location>
</feature>
<feature type="compositionally biased region" description="Acidic residues" evidence="2">
    <location>
        <begin position="459"/>
        <end position="468"/>
    </location>
</feature>
<feature type="compositionally biased region" description="Acidic residues" evidence="2">
    <location>
        <begin position="476"/>
        <end position="487"/>
    </location>
</feature>
<dbReference type="InterPro" id="IPR000504">
    <property type="entry name" value="RRM_dom"/>
</dbReference>
<reference evidence="4 5" key="1">
    <citation type="journal article" date="2014" name="Nat. Commun.">
        <title>Klebsormidium flaccidum genome reveals primary factors for plant terrestrial adaptation.</title>
        <authorList>
            <person name="Hori K."/>
            <person name="Maruyama F."/>
            <person name="Fujisawa T."/>
            <person name="Togashi T."/>
            <person name="Yamamoto N."/>
            <person name="Seo M."/>
            <person name="Sato S."/>
            <person name="Yamada T."/>
            <person name="Mori H."/>
            <person name="Tajima N."/>
            <person name="Moriyama T."/>
            <person name="Ikeuchi M."/>
            <person name="Watanabe M."/>
            <person name="Wada H."/>
            <person name="Kobayashi K."/>
            <person name="Saito M."/>
            <person name="Masuda T."/>
            <person name="Sasaki-Sekimoto Y."/>
            <person name="Mashiguchi K."/>
            <person name="Awai K."/>
            <person name="Shimojima M."/>
            <person name="Masuda S."/>
            <person name="Iwai M."/>
            <person name="Nobusawa T."/>
            <person name="Narise T."/>
            <person name="Kondo S."/>
            <person name="Saito H."/>
            <person name="Sato R."/>
            <person name="Murakawa M."/>
            <person name="Ihara Y."/>
            <person name="Oshima-Yamada Y."/>
            <person name="Ohtaka K."/>
            <person name="Satoh M."/>
            <person name="Sonobe K."/>
            <person name="Ishii M."/>
            <person name="Ohtani R."/>
            <person name="Kanamori-Sato M."/>
            <person name="Honoki R."/>
            <person name="Miyazaki D."/>
            <person name="Mochizuki H."/>
            <person name="Umetsu J."/>
            <person name="Higashi K."/>
            <person name="Shibata D."/>
            <person name="Kamiya Y."/>
            <person name="Sato N."/>
            <person name="Nakamura Y."/>
            <person name="Tabata S."/>
            <person name="Ida S."/>
            <person name="Kurokawa K."/>
            <person name="Ohta H."/>
        </authorList>
    </citation>
    <scope>NUCLEOTIDE SEQUENCE [LARGE SCALE GENOMIC DNA]</scope>
    <source>
        <strain evidence="4 5">NIES-2285</strain>
    </source>
</reference>
<feature type="compositionally biased region" description="Basic and acidic residues" evidence="2">
    <location>
        <begin position="708"/>
        <end position="718"/>
    </location>
</feature>
<feature type="compositionally biased region" description="Basic and acidic residues" evidence="2">
    <location>
        <begin position="667"/>
        <end position="676"/>
    </location>
</feature>
<dbReference type="PROSITE" id="PS50102">
    <property type="entry name" value="RRM"/>
    <property type="match status" value="1"/>
</dbReference>
<dbReference type="InterPro" id="IPR044221">
    <property type="entry name" value="DYAD/AMEIOTIC1"/>
</dbReference>
<sequence length="1497" mass="162319">MAGAGAGSPVIMTEQRIQTIVSMTVRSLRTASVPQTAKHLQSFGLRPECAALSVRAPCRLREGPTKRRKVPFRLGKNLRVAAMNEGDEYERRASGTDSLLDALRGAETTFAERGRRSPPRSDDTYSNDQEETNARTGGLLEALRALEHKRLPKGSNDAGVGLKSPFAPSSQGPQPPFPSSVGPSRQSKSRAMVEVGSLVDVVVKKDQVNGRLTRGLVAKILTNSADHPWGIKVRLKGGEVGRIHEIISPPSSSTSWQDEENLRGGSPEPVAEDGNDDDKESSSGRTAVDSKGDRKQGASSVRDTKIFLTGLSREATNEDLQEALRGVDGVRNAFVVLNKQKQCQGYGFVQLEGDVEQGLAIMNEVEVRGQKLIAAVSIEKKQKASGVPPAETVADVDGSRAAKEKEGPQLKRPANGQPSKDGARLLLEAFRGMQEKRAAKPARARKRGGRGGGRIRTGEDEDSDDNEELASSAMGDEADISEDDENGSGEPRVITISDDSPRTTDPNQPSMGQLVMAAMERAREQKGIEKSSAAVASTKGVAVLRGRVVSQSPLSSYNPGRTTATQKVARGDDIDAHPNPWRERAQGARTIREVGTSLLELEEGLRAHYQADSPLIDRAVWRQKIAGLHTYEGLAKQIKLFKDAVDSLPPIPESPRGPIKRRLKLEVPKAAEDTKQPKKTSLPSDSSDDEIQFDGEFEGAGQGRGRLGKGEKNTKETDSLEIPPCAGKKARLSRDSDEFEASAIVGKGLKSDTRLKGGEGLKRTGEDELVGLLAAIKKNKSGARQGELEIAEGGLETAEMKGGKSEEDESEDEDEFEKRYAGIPVTAEEARLGSGNFGALVSGDASPESGPISGHRSDESPPPVPVGPGLKRKRSTADLLRRRTSGSLSEGPKQQKTSSDDADVNSPRTAAASDEALSPGPSQARSESPVESEQAEEVDEDFDAEEEEEEAEMEEDEPPKKEPAKNRSHKKKTPPATKGPKKGGKLPGKKHSARDGLAKPLALDVATIRGRLRAPPAPSLTPQTPAKGESKATTETATSQKDKKKEGSPVVLKLPKEMRGRWSTERYKTAQLKLVDIMHRRGAGPEKPILRQILREEARKDIGDTGLLDHLLKHMTDTVVGTDERFRRRHNPEGHMEYWLEAEHLLELRKTAGLDPTSPMLVPLNPAMWPNHLHVGGAAAAQITKTPQDVAEAKKASKEAKDLRASVSGLREEVQRLSQKVKNAERRAIQREETREKDARGALDEVKEEVGRVEERARRRVQLVRQSIQSIRDELAEVRDEQQRQAAAVRDDAAARKAAETEGKRAAEVEKEEIKEREQRAREEIEARVESVKGEADKRAAGLEKKISDLQKKLEDTTTALETDIARALEEARGRLEAIFLDRQEMRGDINKLVELIAGLQARYPGATGQPNRATFPATTSLYLPTIPPTNGAVPRGIFHQGMPRAAPPSQFPPEAGNRINSHSQGRSNGTPVPGGRSEILPAALQNGVNTSGANPH</sequence>
<feature type="compositionally biased region" description="Polar residues" evidence="2">
    <location>
        <begin position="920"/>
        <end position="931"/>
    </location>
</feature>
<dbReference type="GO" id="GO:0007131">
    <property type="term" value="P:reciprocal meiotic recombination"/>
    <property type="evidence" value="ECO:0007669"/>
    <property type="project" value="InterPro"/>
</dbReference>
<feature type="compositionally biased region" description="Acidic residues" evidence="2">
    <location>
        <begin position="270"/>
        <end position="279"/>
    </location>
</feature>
<keyword evidence="1" id="KW-0694">RNA-binding</keyword>
<evidence type="ECO:0000256" key="2">
    <source>
        <dbReference type="SAM" id="MobiDB-lite"/>
    </source>
</evidence>
<dbReference type="Pfam" id="PF09962">
    <property type="entry name" value="DUF2196"/>
    <property type="match status" value="1"/>
</dbReference>
<feature type="region of interest" description="Disordered" evidence="2">
    <location>
        <begin position="152"/>
        <end position="189"/>
    </location>
</feature>
<dbReference type="OrthoDB" id="515863at2759"/>
<dbReference type="NCBIfam" id="TIGR03833">
    <property type="entry name" value="YwbE family protein"/>
    <property type="match status" value="1"/>
</dbReference>